<dbReference type="Proteomes" id="UP000278006">
    <property type="component" value="Unassembled WGS sequence"/>
</dbReference>
<dbReference type="GO" id="GO:0005886">
    <property type="term" value="C:plasma membrane"/>
    <property type="evidence" value="ECO:0007669"/>
    <property type="project" value="UniProtKB-SubCell"/>
</dbReference>
<evidence type="ECO:0000256" key="4">
    <source>
        <dbReference type="ARBA" id="ARBA00022481"/>
    </source>
</evidence>
<protein>
    <recommendedName>
        <fullName evidence="2">Type II secretion system protein H</fullName>
    </recommendedName>
    <alternativeName>
        <fullName evidence="10">General secretion pathway protein H</fullName>
    </alternativeName>
</protein>
<evidence type="ECO:0000256" key="11">
    <source>
        <dbReference type="SAM" id="Phobius"/>
    </source>
</evidence>
<keyword evidence="14" id="KW-1185">Reference proteome</keyword>
<keyword evidence="5" id="KW-0997">Cell inner membrane</keyword>
<feature type="domain" description="General secretion pathway GspH" evidence="12">
    <location>
        <begin position="61"/>
        <end position="161"/>
    </location>
</feature>
<dbReference type="Pfam" id="PF07963">
    <property type="entry name" value="N_methyl"/>
    <property type="match status" value="1"/>
</dbReference>
<keyword evidence="7 11" id="KW-1133">Transmembrane helix</keyword>
<dbReference type="InterPro" id="IPR012902">
    <property type="entry name" value="N_methyl_site"/>
</dbReference>
<evidence type="ECO:0000313" key="14">
    <source>
        <dbReference type="Proteomes" id="UP000278006"/>
    </source>
</evidence>
<keyword evidence="3" id="KW-1003">Cell membrane</keyword>
<evidence type="ECO:0000256" key="7">
    <source>
        <dbReference type="ARBA" id="ARBA00022989"/>
    </source>
</evidence>
<evidence type="ECO:0000256" key="1">
    <source>
        <dbReference type="ARBA" id="ARBA00004377"/>
    </source>
</evidence>
<keyword evidence="6 11" id="KW-0812">Transmembrane</keyword>
<dbReference type="Gene3D" id="3.55.40.10">
    <property type="entry name" value="minor pseudopilin epsh domain"/>
    <property type="match status" value="1"/>
</dbReference>
<dbReference type="InterPro" id="IPR045584">
    <property type="entry name" value="Pilin-like"/>
</dbReference>
<evidence type="ECO:0000256" key="3">
    <source>
        <dbReference type="ARBA" id="ARBA00022475"/>
    </source>
</evidence>
<evidence type="ECO:0000256" key="5">
    <source>
        <dbReference type="ARBA" id="ARBA00022519"/>
    </source>
</evidence>
<evidence type="ECO:0000256" key="9">
    <source>
        <dbReference type="ARBA" id="ARBA00025772"/>
    </source>
</evidence>
<comment type="subcellular location">
    <subcellularLocation>
        <location evidence="1">Cell inner membrane</location>
        <topology evidence="1">Single-pass membrane protein</topology>
    </subcellularLocation>
</comment>
<accession>A0A3M6QRE4</accession>
<evidence type="ECO:0000256" key="2">
    <source>
        <dbReference type="ARBA" id="ARBA00021549"/>
    </source>
</evidence>
<evidence type="ECO:0000313" key="13">
    <source>
        <dbReference type="EMBL" id="RMX04982.1"/>
    </source>
</evidence>
<dbReference type="GO" id="GO:0015628">
    <property type="term" value="P:protein secretion by the type II secretion system"/>
    <property type="evidence" value="ECO:0007669"/>
    <property type="project" value="InterPro"/>
</dbReference>
<organism evidence="13 14">
    <name type="scientific">Corticibacter populi</name>
    <dbReference type="NCBI Taxonomy" id="1550736"/>
    <lineage>
        <taxon>Bacteria</taxon>
        <taxon>Pseudomonadati</taxon>
        <taxon>Pseudomonadota</taxon>
        <taxon>Betaproteobacteria</taxon>
        <taxon>Burkholderiales</taxon>
        <taxon>Comamonadaceae</taxon>
        <taxon>Corticibacter</taxon>
    </lineage>
</organism>
<gene>
    <name evidence="13" type="ORF">D8I35_14115</name>
</gene>
<dbReference type="InterPro" id="IPR022346">
    <property type="entry name" value="T2SS_GspH"/>
</dbReference>
<dbReference type="GO" id="GO:0015627">
    <property type="term" value="C:type II protein secretion system complex"/>
    <property type="evidence" value="ECO:0007669"/>
    <property type="project" value="InterPro"/>
</dbReference>
<evidence type="ECO:0000256" key="8">
    <source>
        <dbReference type="ARBA" id="ARBA00023136"/>
    </source>
</evidence>
<evidence type="ECO:0000256" key="10">
    <source>
        <dbReference type="ARBA" id="ARBA00030775"/>
    </source>
</evidence>
<proteinExistence type="inferred from homology"/>
<evidence type="ECO:0000259" key="12">
    <source>
        <dbReference type="Pfam" id="PF12019"/>
    </source>
</evidence>
<comment type="similarity">
    <text evidence="9">Belongs to the GSP H family.</text>
</comment>
<dbReference type="SUPFAM" id="SSF54523">
    <property type="entry name" value="Pili subunits"/>
    <property type="match status" value="1"/>
</dbReference>
<dbReference type="Pfam" id="PF12019">
    <property type="entry name" value="GspH"/>
    <property type="match status" value="1"/>
</dbReference>
<dbReference type="NCBIfam" id="TIGR02532">
    <property type="entry name" value="IV_pilin_GFxxxE"/>
    <property type="match status" value="1"/>
</dbReference>
<sequence>MTGLHGVFPTRRHDNMLRDMSMQRGVTLIECMVVLAILSILLGLAAPLFQEIIKRYRVRVAAEALSSSLYLARSEAIKRSGRVVMRKTALPGCPGALVAGRWECGWQLFVDANGNSILDADEVLLHEVGLQADVVITRGPATNVKAFNQWGHVAGLGTFNFLVWPRQDAQAQPPHHANAMLLCMSAGGRLRVVKGQAPPCA</sequence>
<reference evidence="13 14" key="1">
    <citation type="submission" date="2018-10" db="EMBL/GenBank/DDBJ databases">
        <title>Draft genome of Cortibacter populi DSM10536.</title>
        <authorList>
            <person name="Bernier A.-M."/>
            <person name="Bernard K."/>
        </authorList>
    </citation>
    <scope>NUCLEOTIDE SEQUENCE [LARGE SCALE GENOMIC DNA]</scope>
    <source>
        <strain evidence="13 14">DSM 105136</strain>
    </source>
</reference>
<feature type="transmembrane region" description="Helical" evidence="11">
    <location>
        <begin position="26"/>
        <end position="49"/>
    </location>
</feature>
<dbReference type="AlphaFoldDB" id="A0A3M6QRE4"/>
<comment type="caution">
    <text evidence="13">The sequence shown here is derived from an EMBL/GenBank/DDBJ whole genome shotgun (WGS) entry which is preliminary data.</text>
</comment>
<keyword evidence="4" id="KW-0488">Methylation</keyword>
<keyword evidence="8 11" id="KW-0472">Membrane</keyword>
<name>A0A3M6QRE4_9BURK</name>
<dbReference type="EMBL" id="RDQO01000004">
    <property type="protein sequence ID" value="RMX04982.1"/>
    <property type="molecule type" value="Genomic_DNA"/>
</dbReference>
<evidence type="ECO:0000256" key="6">
    <source>
        <dbReference type="ARBA" id="ARBA00022692"/>
    </source>
</evidence>